<dbReference type="Proteomes" id="UP000242662">
    <property type="component" value="Unassembled WGS sequence"/>
</dbReference>
<proteinExistence type="predicted"/>
<dbReference type="STRING" id="1464122.SAMN05421737_101191"/>
<accession>A0A1G6GKZ0</accession>
<organism evidence="1 2">
    <name type="scientific">Shouchella lonarensis</name>
    <dbReference type="NCBI Taxonomy" id="1464122"/>
    <lineage>
        <taxon>Bacteria</taxon>
        <taxon>Bacillati</taxon>
        <taxon>Bacillota</taxon>
        <taxon>Bacilli</taxon>
        <taxon>Bacillales</taxon>
        <taxon>Bacillaceae</taxon>
        <taxon>Shouchella</taxon>
    </lineage>
</organism>
<evidence type="ECO:0008006" key="3">
    <source>
        <dbReference type="Google" id="ProtNLM"/>
    </source>
</evidence>
<dbReference type="InterPro" id="IPR029058">
    <property type="entry name" value="AB_hydrolase_fold"/>
</dbReference>
<reference evidence="2" key="1">
    <citation type="submission" date="2016-09" db="EMBL/GenBank/DDBJ databases">
        <authorList>
            <person name="Varghese N."/>
            <person name="Submissions S."/>
        </authorList>
    </citation>
    <scope>NUCLEOTIDE SEQUENCE [LARGE SCALE GENOMIC DNA]</scope>
    <source>
        <strain evidence="2">25nlg</strain>
    </source>
</reference>
<evidence type="ECO:0000313" key="1">
    <source>
        <dbReference type="EMBL" id="SDB82513.1"/>
    </source>
</evidence>
<evidence type="ECO:0000313" key="2">
    <source>
        <dbReference type="Proteomes" id="UP000242662"/>
    </source>
</evidence>
<dbReference type="SUPFAM" id="SSF53474">
    <property type="entry name" value="alpha/beta-Hydrolases"/>
    <property type="match status" value="1"/>
</dbReference>
<name>A0A1G6GKZ0_9BACI</name>
<sequence>MSVYVRYVDLDGCTNRCLLPERPNGFAIFFFADHGIDRELPLNRCEPLLKCLLKAGYTVFTSSLYGAHWGSKRAVLHTKRLLHMFLKQETVNRRIFLLAEGAGALVAKQLLYESGIELRAVALLNPTLSLKSYFEQEVMNDIDRKRYERALSVAHGVALPITMAWLKKQDNLYHQKGLLAPVRIFRRLVNKTQTLAPLPESEQVDVHFLPTAISSEALAKQLVVFFKQFQ</sequence>
<keyword evidence="2" id="KW-1185">Reference proteome</keyword>
<dbReference type="AlphaFoldDB" id="A0A1G6GKZ0"/>
<dbReference type="EMBL" id="FMYM01000001">
    <property type="protein sequence ID" value="SDB82513.1"/>
    <property type="molecule type" value="Genomic_DNA"/>
</dbReference>
<dbReference type="OrthoDB" id="2986585at2"/>
<protein>
    <recommendedName>
        <fullName evidence="3">Serine aminopeptidase, S33</fullName>
    </recommendedName>
</protein>
<dbReference type="RefSeq" id="WP_090774426.1">
    <property type="nucleotide sequence ID" value="NZ_FMYM01000001.1"/>
</dbReference>
<gene>
    <name evidence="1" type="ORF">SAMN05421737_101191</name>
</gene>